<dbReference type="InterPro" id="IPR012349">
    <property type="entry name" value="Split_barrel_FMN-bd"/>
</dbReference>
<dbReference type="EMBL" id="SMJZ01000013">
    <property type="protein sequence ID" value="TDC09969.1"/>
    <property type="molecule type" value="Genomic_DNA"/>
</dbReference>
<dbReference type="SUPFAM" id="SSF50475">
    <property type="entry name" value="FMN-binding split barrel"/>
    <property type="match status" value="1"/>
</dbReference>
<gene>
    <name evidence="2" type="ORF">E1267_05965</name>
</gene>
<dbReference type="Gene3D" id="2.30.110.10">
    <property type="entry name" value="Electron Transport, Fmn-binding Protein, Chain A"/>
    <property type="match status" value="1"/>
</dbReference>
<evidence type="ECO:0000313" key="2">
    <source>
        <dbReference type="EMBL" id="TDC09969.1"/>
    </source>
</evidence>
<comment type="caution">
    <text evidence="2">The sequence shown here is derived from an EMBL/GenBank/DDBJ whole genome shotgun (WGS) entry which is preliminary data.</text>
</comment>
<evidence type="ECO:0000313" key="3">
    <source>
        <dbReference type="Proteomes" id="UP000295157"/>
    </source>
</evidence>
<dbReference type="Pfam" id="PF01243">
    <property type="entry name" value="PNPOx_N"/>
    <property type="match status" value="1"/>
</dbReference>
<reference evidence="2 3" key="1">
    <citation type="submission" date="2019-02" db="EMBL/GenBank/DDBJ databases">
        <title>Draft genome sequences of novel Actinobacteria.</title>
        <authorList>
            <person name="Sahin N."/>
            <person name="Ay H."/>
            <person name="Saygin H."/>
        </authorList>
    </citation>
    <scope>NUCLEOTIDE SEQUENCE [LARGE SCALE GENOMIC DNA]</scope>
    <source>
        <strain evidence="2 3">KC201</strain>
    </source>
</reference>
<dbReference type="InterPro" id="IPR011576">
    <property type="entry name" value="Pyridox_Oxase_N"/>
</dbReference>
<proteinExistence type="predicted"/>
<dbReference type="RefSeq" id="WP_132330589.1">
    <property type="nucleotide sequence ID" value="NZ_SMJZ01000013.1"/>
</dbReference>
<dbReference type="OrthoDB" id="5115613at2"/>
<dbReference type="AlphaFoldDB" id="A0A4R4NLB9"/>
<keyword evidence="3" id="KW-1185">Reference proteome</keyword>
<protein>
    <submittedName>
        <fullName evidence="2">Pyridoxamine 5'-phosphate oxidase family protein</fullName>
    </submittedName>
</protein>
<sequence length="174" mass="19280">MAEIGRKIIDRLSIAYLATVTADGRPRVHPVCPFFHGTGICVGLIETSPKRRDLLRDGRYVLHALPGPSDAEFRLRGWARAVDDGERAELARAERGSIPDTSRVFELLIATAHTTVYRPGKNDLPAPTRRRWTAALADIAHWVAGRPARGWWHEVEVNPSDLTVSRHPPPSVAS</sequence>
<accession>A0A4R4NLB9</accession>
<organism evidence="2 3">
    <name type="scientific">Nonomuraea longispora</name>
    <dbReference type="NCBI Taxonomy" id="1848320"/>
    <lineage>
        <taxon>Bacteria</taxon>
        <taxon>Bacillati</taxon>
        <taxon>Actinomycetota</taxon>
        <taxon>Actinomycetes</taxon>
        <taxon>Streptosporangiales</taxon>
        <taxon>Streptosporangiaceae</taxon>
        <taxon>Nonomuraea</taxon>
    </lineage>
</organism>
<feature type="domain" description="Pyridoxamine 5'-phosphate oxidase N-terminal" evidence="1">
    <location>
        <begin position="7"/>
        <end position="107"/>
    </location>
</feature>
<dbReference type="Proteomes" id="UP000295157">
    <property type="component" value="Unassembled WGS sequence"/>
</dbReference>
<name>A0A4R4NLB9_9ACTN</name>
<evidence type="ECO:0000259" key="1">
    <source>
        <dbReference type="Pfam" id="PF01243"/>
    </source>
</evidence>